<dbReference type="GO" id="GO:0006631">
    <property type="term" value="P:fatty acid metabolic process"/>
    <property type="evidence" value="ECO:0007669"/>
    <property type="project" value="TreeGrafter"/>
</dbReference>
<sequence length="287" mass="31062">MTQGAASTSPWAKVFHGDNGTKGPGLSSEDKNSARVGFREVSFIIATPQLLHQLADCALRNHAVVPSLRKVVSIGYGLPASIRATVKRAFTLTWLGSCYGLTEACGVVAGFLDGQLASSILGYPGPLVQMKVRALHQRFWSASRDLGYYDERGQFFLLERLKNLVKCGGTHVATAELEEALLACAGVVDAAVVGRPHEVYGESAVAAVVLKNCADATTKKARRLQEMIAARFPEHMHLHGGVIFLGQMPRTGSGKIDKQRLRKMCATTSAECKMDWPVLLFCTNETE</sequence>
<dbReference type="Proteomes" id="UP000821866">
    <property type="component" value="Chromosome 8"/>
</dbReference>
<dbReference type="VEuPathDB" id="VectorBase:LOC119176844"/>
<feature type="domain" description="AMP-binding enzyme C-terminal" evidence="3">
    <location>
        <begin position="176"/>
        <end position="255"/>
    </location>
</feature>
<dbReference type="Pfam" id="PF00501">
    <property type="entry name" value="AMP-binding"/>
    <property type="match status" value="1"/>
</dbReference>
<dbReference type="SUPFAM" id="SSF56801">
    <property type="entry name" value="Acetyl-CoA synthetase-like"/>
    <property type="match status" value="1"/>
</dbReference>
<evidence type="ECO:0000259" key="3">
    <source>
        <dbReference type="Pfam" id="PF13193"/>
    </source>
</evidence>
<evidence type="ECO:0000313" key="4">
    <source>
        <dbReference type="EMBL" id="KAH8019079.1"/>
    </source>
</evidence>
<dbReference type="PANTHER" id="PTHR43201:SF32">
    <property type="entry name" value="2-SUCCINYLBENZOATE--COA LIGASE, CHLOROPLASTIC_PEROXISOMAL"/>
    <property type="match status" value="1"/>
</dbReference>
<dbReference type="PANTHER" id="PTHR43201">
    <property type="entry name" value="ACYL-COA SYNTHETASE"/>
    <property type="match status" value="1"/>
</dbReference>
<keyword evidence="5" id="KW-1185">Reference proteome</keyword>
<dbReference type="InterPro" id="IPR042099">
    <property type="entry name" value="ANL_N_sf"/>
</dbReference>
<evidence type="ECO:0000256" key="1">
    <source>
        <dbReference type="SAM" id="MobiDB-lite"/>
    </source>
</evidence>
<dbReference type="Gene3D" id="3.40.50.12780">
    <property type="entry name" value="N-terminal domain of ligase-like"/>
    <property type="match status" value="1"/>
</dbReference>
<dbReference type="EMBL" id="JABSTU010000010">
    <property type="protein sequence ID" value="KAH8019079.1"/>
    <property type="molecule type" value="Genomic_DNA"/>
</dbReference>
<evidence type="ECO:0000313" key="5">
    <source>
        <dbReference type="Proteomes" id="UP000821866"/>
    </source>
</evidence>
<protein>
    <recommendedName>
        <fullName evidence="6">Acyl-coa synthetase</fullName>
    </recommendedName>
</protein>
<comment type="caution">
    <text evidence="4">The sequence shown here is derived from an EMBL/GenBank/DDBJ whole genome shotgun (WGS) entry which is preliminary data.</text>
</comment>
<dbReference type="InterPro" id="IPR045851">
    <property type="entry name" value="AMP-bd_C_sf"/>
</dbReference>
<organism evidence="4 5">
    <name type="scientific">Rhipicephalus microplus</name>
    <name type="common">Cattle tick</name>
    <name type="synonym">Boophilus microplus</name>
    <dbReference type="NCBI Taxonomy" id="6941"/>
    <lineage>
        <taxon>Eukaryota</taxon>
        <taxon>Metazoa</taxon>
        <taxon>Ecdysozoa</taxon>
        <taxon>Arthropoda</taxon>
        <taxon>Chelicerata</taxon>
        <taxon>Arachnida</taxon>
        <taxon>Acari</taxon>
        <taxon>Parasitiformes</taxon>
        <taxon>Ixodida</taxon>
        <taxon>Ixodoidea</taxon>
        <taxon>Ixodidae</taxon>
        <taxon>Rhipicephalinae</taxon>
        <taxon>Rhipicephalus</taxon>
        <taxon>Boophilus</taxon>
    </lineage>
</organism>
<dbReference type="Gene3D" id="3.30.300.30">
    <property type="match status" value="1"/>
</dbReference>
<proteinExistence type="predicted"/>
<evidence type="ECO:0008006" key="6">
    <source>
        <dbReference type="Google" id="ProtNLM"/>
    </source>
</evidence>
<dbReference type="InterPro" id="IPR000873">
    <property type="entry name" value="AMP-dep_synth/lig_dom"/>
</dbReference>
<gene>
    <name evidence="4" type="ORF">HPB51_016717</name>
</gene>
<accession>A0A9J6DAK3</accession>
<dbReference type="GO" id="GO:0031956">
    <property type="term" value="F:medium-chain fatty acid-CoA ligase activity"/>
    <property type="evidence" value="ECO:0007669"/>
    <property type="project" value="TreeGrafter"/>
</dbReference>
<dbReference type="InterPro" id="IPR025110">
    <property type="entry name" value="AMP-bd_C"/>
</dbReference>
<dbReference type="VEuPathDB" id="VectorBase:LOC119175477"/>
<name>A0A9J6DAK3_RHIMP</name>
<reference evidence="4" key="1">
    <citation type="journal article" date="2020" name="Cell">
        <title>Large-Scale Comparative Analyses of Tick Genomes Elucidate Their Genetic Diversity and Vector Capacities.</title>
        <authorList>
            <consortium name="Tick Genome and Microbiome Consortium (TIGMIC)"/>
            <person name="Jia N."/>
            <person name="Wang J."/>
            <person name="Shi W."/>
            <person name="Du L."/>
            <person name="Sun Y."/>
            <person name="Zhan W."/>
            <person name="Jiang J.F."/>
            <person name="Wang Q."/>
            <person name="Zhang B."/>
            <person name="Ji P."/>
            <person name="Bell-Sakyi L."/>
            <person name="Cui X.M."/>
            <person name="Yuan T.T."/>
            <person name="Jiang B.G."/>
            <person name="Yang W.F."/>
            <person name="Lam T.T."/>
            <person name="Chang Q.C."/>
            <person name="Ding S.J."/>
            <person name="Wang X.J."/>
            <person name="Zhu J.G."/>
            <person name="Ruan X.D."/>
            <person name="Zhao L."/>
            <person name="Wei J.T."/>
            <person name="Ye R.Z."/>
            <person name="Que T.C."/>
            <person name="Du C.H."/>
            <person name="Zhou Y.H."/>
            <person name="Cheng J.X."/>
            <person name="Dai P.F."/>
            <person name="Guo W.B."/>
            <person name="Han X.H."/>
            <person name="Huang E.J."/>
            <person name="Li L.F."/>
            <person name="Wei W."/>
            <person name="Gao Y.C."/>
            <person name="Liu J.Z."/>
            <person name="Shao H.Z."/>
            <person name="Wang X."/>
            <person name="Wang C.C."/>
            <person name="Yang T.C."/>
            <person name="Huo Q.B."/>
            <person name="Li W."/>
            <person name="Chen H.Y."/>
            <person name="Chen S.E."/>
            <person name="Zhou L.G."/>
            <person name="Ni X.B."/>
            <person name="Tian J.H."/>
            <person name="Sheng Y."/>
            <person name="Liu T."/>
            <person name="Pan Y.S."/>
            <person name="Xia L.Y."/>
            <person name="Li J."/>
            <person name="Zhao F."/>
            <person name="Cao W.C."/>
        </authorList>
    </citation>
    <scope>NUCLEOTIDE SEQUENCE</scope>
    <source>
        <strain evidence="4">Rmic-2018</strain>
    </source>
</reference>
<feature type="domain" description="AMP-dependent synthetase/ligase" evidence="2">
    <location>
        <begin position="40"/>
        <end position="133"/>
    </location>
</feature>
<feature type="region of interest" description="Disordered" evidence="1">
    <location>
        <begin position="1"/>
        <end position="31"/>
    </location>
</feature>
<dbReference type="Pfam" id="PF13193">
    <property type="entry name" value="AMP-binding_C"/>
    <property type="match status" value="1"/>
</dbReference>
<dbReference type="AlphaFoldDB" id="A0A9J6DAK3"/>
<feature type="compositionally biased region" description="Polar residues" evidence="1">
    <location>
        <begin position="1"/>
        <end position="10"/>
    </location>
</feature>
<evidence type="ECO:0000259" key="2">
    <source>
        <dbReference type="Pfam" id="PF00501"/>
    </source>
</evidence>
<reference evidence="4" key="2">
    <citation type="submission" date="2021-09" db="EMBL/GenBank/DDBJ databases">
        <authorList>
            <person name="Jia N."/>
            <person name="Wang J."/>
            <person name="Shi W."/>
            <person name="Du L."/>
            <person name="Sun Y."/>
            <person name="Zhan W."/>
            <person name="Jiang J."/>
            <person name="Wang Q."/>
            <person name="Zhang B."/>
            <person name="Ji P."/>
            <person name="Sakyi L.B."/>
            <person name="Cui X."/>
            <person name="Yuan T."/>
            <person name="Jiang B."/>
            <person name="Yang W."/>
            <person name="Lam T.T.-Y."/>
            <person name="Chang Q."/>
            <person name="Ding S."/>
            <person name="Wang X."/>
            <person name="Zhu J."/>
            <person name="Ruan X."/>
            <person name="Zhao L."/>
            <person name="Wei J."/>
            <person name="Que T."/>
            <person name="Du C."/>
            <person name="Cheng J."/>
            <person name="Dai P."/>
            <person name="Han X."/>
            <person name="Huang E."/>
            <person name="Gao Y."/>
            <person name="Liu J."/>
            <person name="Shao H."/>
            <person name="Ye R."/>
            <person name="Li L."/>
            <person name="Wei W."/>
            <person name="Wang X."/>
            <person name="Wang C."/>
            <person name="Huo Q."/>
            <person name="Li W."/>
            <person name="Guo W."/>
            <person name="Chen H."/>
            <person name="Chen S."/>
            <person name="Zhou L."/>
            <person name="Zhou L."/>
            <person name="Ni X."/>
            <person name="Tian J."/>
            <person name="Zhou Y."/>
            <person name="Sheng Y."/>
            <person name="Liu T."/>
            <person name="Pan Y."/>
            <person name="Xia L."/>
            <person name="Li J."/>
            <person name="Zhao F."/>
            <person name="Cao W."/>
        </authorList>
    </citation>
    <scope>NUCLEOTIDE SEQUENCE</scope>
    <source>
        <strain evidence="4">Rmic-2018</strain>
        <tissue evidence="4">Larvae</tissue>
    </source>
</reference>